<feature type="non-terminal residue" evidence="1">
    <location>
        <position position="1"/>
    </location>
</feature>
<name>A0A061REK7_9CHLO</name>
<accession>A0A061REK7</accession>
<sequence>TDLSAVSACYSLDNSQIALQEAFSSGWASFDLVEKSLYLKPLESMACVLDVFDFPMASSGTLVSLDDDDSQWVSFS</sequence>
<reference evidence="1" key="1">
    <citation type="submission" date="2014-05" db="EMBL/GenBank/DDBJ databases">
        <title>The transcriptome of the halophilic microalga Tetraselmis sp. GSL018 isolated from the Great Salt Lake, Utah.</title>
        <authorList>
            <person name="Jinkerson R.E."/>
            <person name="D'Adamo S."/>
            <person name="Posewitz M.C."/>
        </authorList>
    </citation>
    <scope>NUCLEOTIDE SEQUENCE</scope>
    <source>
        <strain evidence="1">GSL018</strain>
    </source>
</reference>
<dbReference type="AlphaFoldDB" id="A0A061REK7"/>
<organism evidence="1">
    <name type="scientific">Tetraselmis sp. GSL018</name>
    <dbReference type="NCBI Taxonomy" id="582737"/>
    <lineage>
        <taxon>Eukaryota</taxon>
        <taxon>Viridiplantae</taxon>
        <taxon>Chlorophyta</taxon>
        <taxon>core chlorophytes</taxon>
        <taxon>Chlorodendrophyceae</taxon>
        <taxon>Chlorodendrales</taxon>
        <taxon>Chlorodendraceae</taxon>
        <taxon>Tetraselmis</taxon>
    </lineage>
</organism>
<proteinExistence type="predicted"/>
<protein>
    <submittedName>
        <fullName evidence="1">Uncharacterized protein</fullName>
    </submittedName>
</protein>
<feature type="non-terminal residue" evidence="1">
    <location>
        <position position="76"/>
    </location>
</feature>
<evidence type="ECO:0000313" key="1">
    <source>
        <dbReference type="EMBL" id="JAC68941.1"/>
    </source>
</evidence>
<dbReference type="EMBL" id="GBEZ01017388">
    <property type="protein sequence ID" value="JAC68941.1"/>
    <property type="molecule type" value="Transcribed_RNA"/>
</dbReference>
<gene>
    <name evidence="1" type="ORF">TSPGSL018_7574</name>
</gene>